<dbReference type="Proteomes" id="UP000498980">
    <property type="component" value="Unassembled WGS sequence"/>
</dbReference>
<feature type="region of interest" description="Disordered" evidence="1">
    <location>
        <begin position="174"/>
        <end position="196"/>
    </location>
</feature>
<accession>A0A7J0CC93</accession>
<protein>
    <submittedName>
        <fullName evidence="2">Uncharacterized protein</fullName>
    </submittedName>
</protein>
<gene>
    <name evidence="2" type="ORF">Sfulv_48190</name>
</gene>
<evidence type="ECO:0000313" key="3">
    <source>
        <dbReference type="Proteomes" id="UP000498980"/>
    </source>
</evidence>
<evidence type="ECO:0000313" key="2">
    <source>
        <dbReference type="EMBL" id="GFN00009.1"/>
    </source>
</evidence>
<feature type="region of interest" description="Disordered" evidence="1">
    <location>
        <begin position="110"/>
        <end position="130"/>
    </location>
</feature>
<feature type="compositionally biased region" description="Basic and acidic residues" evidence="1">
    <location>
        <begin position="179"/>
        <end position="196"/>
    </location>
</feature>
<dbReference type="EMBL" id="BLWC01000001">
    <property type="protein sequence ID" value="GFN00009.1"/>
    <property type="molecule type" value="Genomic_DNA"/>
</dbReference>
<proteinExistence type="predicted"/>
<dbReference type="AlphaFoldDB" id="A0A7J0CC93"/>
<feature type="compositionally biased region" description="Basic and acidic residues" evidence="1">
    <location>
        <begin position="37"/>
        <end position="50"/>
    </location>
</feature>
<feature type="region of interest" description="Disordered" evidence="1">
    <location>
        <begin position="19"/>
        <end position="50"/>
    </location>
</feature>
<sequence length="196" mass="21025">MGEPDIPYVGLVVDPVPGPRIAARADQPGALPGAQRRGPDSEPARERPDERAAALSRRLLGLRCGLQVAQCALHGVEGPPVVEELCVALVDHAVRVVGCALVHGPHDRRRRPVAVAGQEGEKRAQRRRVPRGVGAVAVGGATGGRKDAGLLVIPDRLRGQVVFARQINRPQVFTPLKLSSHDPQDIRQKSQPDLQR</sequence>
<comment type="caution">
    <text evidence="2">The sequence shown here is derived from an EMBL/GenBank/DDBJ whole genome shotgun (WGS) entry which is preliminary data.</text>
</comment>
<name>A0A7J0CC93_9ACTN</name>
<evidence type="ECO:0000256" key="1">
    <source>
        <dbReference type="SAM" id="MobiDB-lite"/>
    </source>
</evidence>
<keyword evidence="3" id="KW-1185">Reference proteome</keyword>
<organism evidence="2 3">
    <name type="scientific">Streptomyces fulvorobeus</name>
    <dbReference type="NCBI Taxonomy" id="284028"/>
    <lineage>
        <taxon>Bacteria</taxon>
        <taxon>Bacillati</taxon>
        <taxon>Actinomycetota</taxon>
        <taxon>Actinomycetes</taxon>
        <taxon>Kitasatosporales</taxon>
        <taxon>Streptomycetaceae</taxon>
        <taxon>Streptomyces</taxon>
    </lineage>
</organism>
<reference evidence="2 3" key="1">
    <citation type="submission" date="2020-05" db="EMBL/GenBank/DDBJ databases">
        <title>Whole genome shotgun sequence of Streptomyces fulvorobeus NBRC 15897.</title>
        <authorList>
            <person name="Komaki H."/>
            <person name="Tamura T."/>
        </authorList>
    </citation>
    <scope>NUCLEOTIDE SEQUENCE [LARGE SCALE GENOMIC DNA]</scope>
    <source>
        <strain evidence="2 3">NBRC 15897</strain>
    </source>
</reference>